<dbReference type="CDD" id="cd00130">
    <property type="entry name" value="PAS"/>
    <property type="match status" value="3"/>
</dbReference>
<dbReference type="Gene3D" id="3.30.565.10">
    <property type="entry name" value="Histidine kinase-like ATPase, C-terminal domain"/>
    <property type="match status" value="1"/>
</dbReference>
<sequence>MQTPEIPADESDRLVALDRYHILDTLPEQVYDDLTQLAADICGTPIALISLVDRDRQWFKSRVGLNATETPRDISFCGHAVAAKATLNIPDASQDPRFADNPLVTNDPNIRFYAGVPLITHDYYALGTLCAIDSQPHNLTEAQIRQLEALSRLVVNQLELRLNRNSTESQLDAVLSLKQAILDNANFSIIATDLNGTIQSFNRAAERMLGYDASEIVGKTSPAIFHEFYEIASQAQHLTQELNTDIPVGFEVFTAKAKLGQVYEREWTYIRKDGSKFPVMLTITAIRTESGEITGYMGFAKDITSQKQAEKEVKDITSALDQTAIIAITDIQGTITFVNDKFCEISQYSREELIGQNHRLLSSGHHPRSFFVEMWRTIASGQTWRAEIKNRAKDGTFYWVDTTIVPFLNEDGKPYQYLAIRKDITARKAADIELQKLSVIASKTDNVAIVTNAHGEIEWVNDSFHKLTGYTLAEVIGKKPGDFLQGEKTSQETVNSIREALAKHEPFSGEILNYSKDGKAYWLSLNINPVFDDDGELIQFIALESEITTRKEIEIKLRKEVEGAMKKLNVMNERLEVSNRELLDFAYVSSHDLQEPLRKIQAFGDRLKSTCQDSLNEKGLDYLERMLNAASRAQILINDLLDFSRVTTKAQPFQPINLSEVLEGVLSDLEVRIEKSGVILEVDPLPVVEADALQMRQILQNLIGNALKFIREGVTPMVQVRSRVYMENEQEWCEIRVIDNGIGFEQQYAERIFQIFQRLHGRKTFEGTGIGLAICRKIAERHNGTLIAQGELDQGATFIFTLPTHQLKGDLQDAY</sequence>
<feature type="domain" description="PAS" evidence="8">
    <location>
        <begin position="309"/>
        <end position="369"/>
    </location>
</feature>
<dbReference type="InterPro" id="IPR003018">
    <property type="entry name" value="GAF"/>
</dbReference>
<dbReference type="PROSITE" id="PS50109">
    <property type="entry name" value="HIS_KIN"/>
    <property type="match status" value="1"/>
</dbReference>
<dbReference type="SUPFAM" id="SSF55785">
    <property type="entry name" value="PYP-like sensor domain (PAS domain)"/>
    <property type="match status" value="3"/>
</dbReference>
<dbReference type="InterPro" id="IPR005467">
    <property type="entry name" value="His_kinase_dom"/>
</dbReference>
<keyword evidence="5" id="KW-0418">Kinase</keyword>
<feature type="domain" description="PAC" evidence="9">
    <location>
        <begin position="263"/>
        <end position="315"/>
    </location>
</feature>
<comment type="caution">
    <text evidence="10">The sequence shown here is derived from an EMBL/GenBank/DDBJ whole genome shotgun (WGS) entry which is preliminary data.</text>
</comment>
<evidence type="ECO:0000259" key="7">
    <source>
        <dbReference type="PROSITE" id="PS50109"/>
    </source>
</evidence>
<dbReference type="NCBIfam" id="TIGR00229">
    <property type="entry name" value="sensory_box"/>
    <property type="match status" value="3"/>
</dbReference>
<dbReference type="SMART" id="SM00086">
    <property type="entry name" value="PAC"/>
    <property type="match status" value="3"/>
</dbReference>
<feature type="domain" description="PAC" evidence="9">
    <location>
        <begin position="505"/>
        <end position="559"/>
    </location>
</feature>
<dbReference type="InterPro" id="IPR001610">
    <property type="entry name" value="PAC"/>
</dbReference>
<dbReference type="FunFam" id="3.30.565.10:FF:000006">
    <property type="entry name" value="Sensor histidine kinase WalK"/>
    <property type="match status" value="1"/>
</dbReference>
<comment type="catalytic activity">
    <reaction evidence="1">
        <text>ATP + protein L-histidine = ADP + protein N-phospho-L-histidine.</text>
        <dbReference type="EC" id="2.7.13.3"/>
    </reaction>
</comment>
<evidence type="ECO:0000259" key="9">
    <source>
        <dbReference type="PROSITE" id="PS50113"/>
    </source>
</evidence>
<keyword evidence="3" id="KW-0597">Phosphoprotein</keyword>
<dbReference type="Gene3D" id="1.10.287.130">
    <property type="match status" value="1"/>
</dbReference>
<gene>
    <name evidence="10" type="ORF">H6F44_06765</name>
</gene>
<dbReference type="InterPro" id="IPR029016">
    <property type="entry name" value="GAF-like_dom_sf"/>
</dbReference>
<dbReference type="SUPFAM" id="SSF55874">
    <property type="entry name" value="ATPase domain of HSP90 chaperone/DNA topoisomerase II/histidine kinase"/>
    <property type="match status" value="1"/>
</dbReference>
<keyword evidence="6" id="KW-0902">Two-component regulatory system</keyword>
<dbReference type="Gene3D" id="3.30.450.20">
    <property type="entry name" value="PAS domain"/>
    <property type="match status" value="3"/>
</dbReference>
<evidence type="ECO:0000256" key="6">
    <source>
        <dbReference type="ARBA" id="ARBA00023012"/>
    </source>
</evidence>
<dbReference type="PANTHER" id="PTHR43304">
    <property type="entry name" value="PHYTOCHROME-LIKE PROTEIN CPH1"/>
    <property type="match status" value="1"/>
</dbReference>
<dbReference type="PRINTS" id="PR00344">
    <property type="entry name" value="BCTRLSENSOR"/>
</dbReference>
<dbReference type="Pfam" id="PF13426">
    <property type="entry name" value="PAS_9"/>
    <property type="match status" value="3"/>
</dbReference>
<dbReference type="InterPro" id="IPR036890">
    <property type="entry name" value="HATPase_C_sf"/>
</dbReference>
<dbReference type="AlphaFoldDB" id="A0A926Z523"/>
<dbReference type="PANTHER" id="PTHR43304:SF1">
    <property type="entry name" value="PAC DOMAIN-CONTAINING PROTEIN"/>
    <property type="match status" value="1"/>
</dbReference>
<evidence type="ECO:0000256" key="4">
    <source>
        <dbReference type="ARBA" id="ARBA00022679"/>
    </source>
</evidence>
<evidence type="ECO:0000256" key="2">
    <source>
        <dbReference type="ARBA" id="ARBA00012438"/>
    </source>
</evidence>
<dbReference type="SMART" id="SM00065">
    <property type="entry name" value="GAF"/>
    <property type="match status" value="1"/>
</dbReference>
<dbReference type="SMART" id="SM00387">
    <property type="entry name" value="HATPase_c"/>
    <property type="match status" value="1"/>
</dbReference>
<reference evidence="10" key="1">
    <citation type="journal article" date="2015" name="ISME J.">
        <title>Draft Genome Sequence of Streptomyces incarnatus NRRL8089, which Produces the Nucleoside Antibiotic Sinefungin.</title>
        <authorList>
            <person name="Oshima K."/>
            <person name="Hattori M."/>
            <person name="Shimizu H."/>
            <person name="Fukuda K."/>
            <person name="Nemoto M."/>
            <person name="Inagaki K."/>
            <person name="Tamura T."/>
        </authorList>
    </citation>
    <scope>NUCLEOTIDE SEQUENCE</scope>
    <source>
        <strain evidence="10">FACHB-1277</strain>
    </source>
</reference>
<feature type="domain" description="PAS" evidence="8">
    <location>
        <begin position="181"/>
        <end position="229"/>
    </location>
</feature>
<dbReference type="PROSITE" id="PS50112">
    <property type="entry name" value="PAS"/>
    <property type="match status" value="3"/>
</dbReference>
<dbReference type="SUPFAM" id="SSF47384">
    <property type="entry name" value="Homodimeric domain of signal transducing histidine kinase"/>
    <property type="match status" value="1"/>
</dbReference>
<evidence type="ECO:0000259" key="8">
    <source>
        <dbReference type="PROSITE" id="PS50112"/>
    </source>
</evidence>
<dbReference type="InterPro" id="IPR000014">
    <property type="entry name" value="PAS"/>
</dbReference>
<dbReference type="CDD" id="cd00082">
    <property type="entry name" value="HisKA"/>
    <property type="match status" value="1"/>
</dbReference>
<feature type="domain" description="PAC" evidence="9">
    <location>
        <begin position="382"/>
        <end position="436"/>
    </location>
</feature>
<dbReference type="SUPFAM" id="SSF55781">
    <property type="entry name" value="GAF domain-like"/>
    <property type="match status" value="1"/>
</dbReference>
<dbReference type="Gene3D" id="3.30.450.40">
    <property type="match status" value="1"/>
</dbReference>
<dbReference type="InterPro" id="IPR004358">
    <property type="entry name" value="Sig_transdc_His_kin-like_C"/>
</dbReference>
<protein>
    <recommendedName>
        <fullName evidence="2">histidine kinase</fullName>
        <ecNumber evidence="2">2.7.13.3</ecNumber>
    </recommendedName>
</protein>
<dbReference type="EMBL" id="JACJPY010000014">
    <property type="protein sequence ID" value="MBD2149826.1"/>
    <property type="molecule type" value="Genomic_DNA"/>
</dbReference>
<dbReference type="EC" id="2.7.13.3" evidence="2"/>
<evidence type="ECO:0000256" key="1">
    <source>
        <dbReference type="ARBA" id="ARBA00000085"/>
    </source>
</evidence>
<dbReference type="Pfam" id="PF02518">
    <property type="entry name" value="HATPase_c"/>
    <property type="match status" value="1"/>
</dbReference>
<dbReference type="SMART" id="SM00388">
    <property type="entry name" value="HisKA"/>
    <property type="match status" value="1"/>
</dbReference>
<dbReference type="RefSeq" id="WP_190350196.1">
    <property type="nucleotide sequence ID" value="NZ_JACJPY010000014.1"/>
</dbReference>
<dbReference type="InterPro" id="IPR052162">
    <property type="entry name" value="Sensor_kinase/Photoreceptor"/>
</dbReference>
<dbReference type="InterPro" id="IPR035965">
    <property type="entry name" value="PAS-like_dom_sf"/>
</dbReference>
<evidence type="ECO:0000256" key="5">
    <source>
        <dbReference type="ARBA" id="ARBA00022777"/>
    </source>
</evidence>
<dbReference type="InterPro" id="IPR036097">
    <property type="entry name" value="HisK_dim/P_sf"/>
</dbReference>
<dbReference type="InterPro" id="IPR000700">
    <property type="entry name" value="PAS-assoc_C"/>
</dbReference>
<accession>A0A926Z523</accession>
<evidence type="ECO:0000313" key="10">
    <source>
        <dbReference type="EMBL" id="MBD2149826.1"/>
    </source>
</evidence>
<dbReference type="PROSITE" id="PS50113">
    <property type="entry name" value="PAC"/>
    <property type="match status" value="3"/>
</dbReference>
<dbReference type="InterPro" id="IPR003594">
    <property type="entry name" value="HATPase_dom"/>
</dbReference>
<keyword evidence="4" id="KW-0808">Transferase</keyword>
<dbReference type="Pfam" id="PF00512">
    <property type="entry name" value="HisKA"/>
    <property type="match status" value="1"/>
</dbReference>
<reference evidence="10" key="2">
    <citation type="submission" date="2020-08" db="EMBL/GenBank/DDBJ databases">
        <authorList>
            <person name="Chen M."/>
            <person name="Teng W."/>
            <person name="Zhao L."/>
            <person name="Hu C."/>
            <person name="Zhou Y."/>
            <person name="Han B."/>
            <person name="Song L."/>
            <person name="Shu W."/>
        </authorList>
    </citation>
    <scope>NUCLEOTIDE SEQUENCE</scope>
    <source>
        <strain evidence="10">FACHB-1277</strain>
    </source>
</reference>
<dbReference type="InterPro" id="IPR003661">
    <property type="entry name" value="HisK_dim/P_dom"/>
</dbReference>
<dbReference type="Proteomes" id="UP000631421">
    <property type="component" value="Unassembled WGS sequence"/>
</dbReference>
<organism evidence="10 11">
    <name type="scientific">Pseudanabaena cinerea FACHB-1277</name>
    <dbReference type="NCBI Taxonomy" id="2949581"/>
    <lineage>
        <taxon>Bacteria</taxon>
        <taxon>Bacillati</taxon>
        <taxon>Cyanobacteriota</taxon>
        <taxon>Cyanophyceae</taxon>
        <taxon>Pseudanabaenales</taxon>
        <taxon>Pseudanabaenaceae</taxon>
        <taxon>Pseudanabaena</taxon>
        <taxon>Pseudanabaena cinerea</taxon>
    </lineage>
</organism>
<dbReference type="GO" id="GO:0000155">
    <property type="term" value="F:phosphorelay sensor kinase activity"/>
    <property type="evidence" value="ECO:0007669"/>
    <property type="project" value="InterPro"/>
</dbReference>
<dbReference type="Pfam" id="PF01590">
    <property type="entry name" value="GAF"/>
    <property type="match status" value="1"/>
</dbReference>
<keyword evidence="11" id="KW-1185">Reference proteome</keyword>
<proteinExistence type="predicted"/>
<name>A0A926Z523_9CYAN</name>
<evidence type="ECO:0000313" key="11">
    <source>
        <dbReference type="Proteomes" id="UP000631421"/>
    </source>
</evidence>
<dbReference type="SMART" id="SM00091">
    <property type="entry name" value="PAS"/>
    <property type="match status" value="3"/>
</dbReference>
<feature type="domain" description="PAS" evidence="8">
    <location>
        <begin position="433"/>
        <end position="504"/>
    </location>
</feature>
<evidence type="ECO:0000256" key="3">
    <source>
        <dbReference type="ARBA" id="ARBA00022553"/>
    </source>
</evidence>
<feature type="domain" description="Histidine kinase" evidence="7">
    <location>
        <begin position="588"/>
        <end position="806"/>
    </location>
</feature>